<keyword evidence="4" id="KW-1185">Reference proteome</keyword>
<proteinExistence type="predicted"/>
<evidence type="ECO:0000313" key="3">
    <source>
        <dbReference type="EMBL" id="KII69736.1"/>
    </source>
</evidence>
<dbReference type="AlphaFoldDB" id="A0A0C2MR61"/>
<evidence type="ECO:0000256" key="1">
    <source>
        <dbReference type="SAM" id="MobiDB-lite"/>
    </source>
</evidence>
<keyword evidence="2" id="KW-0472">Membrane</keyword>
<evidence type="ECO:0000256" key="2">
    <source>
        <dbReference type="SAM" id="Phobius"/>
    </source>
</evidence>
<reference evidence="3 4" key="1">
    <citation type="journal article" date="2014" name="Genome Biol. Evol.">
        <title>The genome of the myxosporean Thelohanellus kitauei shows adaptations to nutrient acquisition within its fish host.</title>
        <authorList>
            <person name="Yang Y."/>
            <person name="Xiong J."/>
            <person name="Zhou Z."/>
            <person name="Huo F."/>
            <person name="Miao W."/>
            <person name="Ran C."/>
            <person name="Liu Y."/>
            <person name="Zhang J."/>
            <person name="Feng J."/>
            <person name="Wang M."/>
            <person name="Wang M."/>
            <person name="Wang L."/>
            <person name="Yao B."/>
        </authorList>
    </citation>
    <scope>NUCLEOTIDE SEQUENCE [LARGE SCALE GENOMIC DNA]</scope>
    <source>
        <strain evidence="3">Wuqing</strain>
    </source>
</reference>
<accession>A0A0C2MR61</accession>
<organism evidence="3 4">
    <name type="scientific">Thelohanellus kitauei</name>
    <name type="common">Myxosporean</name>
    <dbReference type="NCBI Taxonomy" id="669202"/>
    <lineage>
        <taxon>Eukaryota</taxon>
        <taxon>Metazoa</taxon>
        <taxon>Cnidaria</taxon>
        <taxon>Myxozoa</taxon>
        <taxon>Myxosporea</taxon>
        <taxon>Bivalvulida</taxon>
        <taxon>Platysporina</taxon>
        <taxon>Myxobolidae</taxon>
        <taxon>Thelohanellus</taxon>
    </lineage>
</organism>
<gene>
    <name evidence="3" type="ORF">RF11_03080</name>
</gene>
<feature type="transmembrane region" description="Helical" evidence="2">
    <location>
        <begin position="181"/>
        <end position="199"/>
    </location>
</feature>
<name>A0A0C2MR61_THEKT</name>
<feature type="compositionally biased region" description="Low complexity" evidence="1">
    <location>
        <begin position="16"/>
        <end position="30"/>
    </location>
</feature>
<sequence length="215" mass="24178">MGSDESEHPTEFLEPISTSTISTISTTQSSLESNQSTESLVDVSTTNHGWKSATQISMISTTGFLSSDEEISTNKSVSTISTDNIGTTLTDRVSHIDEISYFETESTVLNTKSASKVTPGTNRVNTEKPIFKIKKIQFENPNLSQPPILAFNIEKDFTNAKSSIELKSKIQNHEYSYLRDILLLSCLVMAIICLVYEIHRRRKISRRLRSYLFRV</sequence>
<protein>
    <submittedName>
        <fullName evidence="3">Uncharacterized protein</fullName>
    </submittedName>
</protein>
<dbReference type="EMBL" id="JWZT01002304">
    <property type="protein sequence ID" value="KII69736.1"/>
    <property type="molecule type" value="Genomic_DNA"/>
</dbReference>
<dbReference type="Proteomes" id="UP000031668">
    <property type="component" value="Unassembled WGS sequence"/>
</dbReference>
<keyword evidence="2" id="KW-1133">Transmembrane helix</keyword>
<keyword evidence="2" id="KW-0812">Transmembrane</keyword>
<comment type="caution">
    <text evidence="3">The sequence shown here is derived from an EMBL/GenBank/DDBJ whole genome shotgun (WGS) entry which is preliminary data.</text>
</comment>
<evidence type="ECO:0000313" key="4">
    <source>
        <dbReference type="Proteomes" id="UP000031668"/>
    </source>
</evidence>
<feature type="region of interest" description="Disordered" evidence="1">
    <location>
        <begin position="1"/>
        <end position="37"/>
    </location>
</feature>
<feature type="compositionally biased region" description="Basic and acidic residues" evidence="1">
    <location>
        <begin position="1"/>
        <end position="11"/>
    </location>
</feature>